<keyword evidence="3" id="KW-1185">Reference proteome</keyword>
<reference evidence="2 3" key="1">
    <citation type="submission" date="2019-09" db="EMBL/GenBank/DDBJ databases">
        <title>Complete genome sequence of Arachidicoccus sp. B3-10 isolated from apple orchard soil.</title>
        <authorList>
            <person name="Kim H.S."/>
            <person name="Han K.-I."/>
            <person name="Suh M.K."/>
            <person name="Lee K.C."/>
            <person name="Eom M.K."/>
            <person name="Kim J.-S."/>
            <person name="Kang S.W."/>
            <person name="Sin Y."/>
            <person name="Lee J.-S."/>
        </authorList>
    </citation>
    <scope>NUCLEOTIDE SEQUENCE [LARGE SCALE GENOMIC DNA]</scope>
    <source>
        <strain evidence="2 3">B3-10</strain>
    </source>
</reference>
<protein>
    <recommendedName>
        <fullName evidence="1">FAD-binding FR-type domain-containing protein</fullName>
    </recommendedName>
</protein>
<proteinExistence type="predicted"/>
<dbReference type="InterPro" id="IPR017938">
    <property type="entry name" value="Riboflavin_synthase-like_b-brl"/>
</dbReference>
<dbReference type="AlphaFoldDB" id="A0A5P2G0Q9"/>
<feature type="domain" description="FAD-binding FR-type" evidence="1">
    <location>
        <begin position="15"/>
        <end position="120"/>
    </location>
</feature>
<dbReference type="PROSITE" id="PS51384">
    <property type="entry name" value="FAD_FR"/>
    <property type="match status" value="1"/>
</dbReference>
<dbReference type="Proteomes" id="UP000292424">
    <property type="component" value="Chromosome"/>
</dbReference>
<gene>
    <name evidence="2" type="ORF">E0W69_012215</name>
</gene>
<evidence type="ECO:0000313" key="3">
    <source>
        <dbReference type="Proteomes" id="UP000292424"/>
    </source>
</evidence>
<evidence type="ECO:0000313" key="2">
    <source>
        <dbReference type="EMBL" id="QES89394.1"/>
    </source>
</evidence>
<dbReference type="InterPro" id="IPR017927">
    <property type="entry name" value="FAD-bd_FR_type"/>
</dbReference>
<dbReference type="OrthoDB" id="649820at2"/>
<dbReference type="RefSeq" id="WP_131330339.1">
    <property type="nucleotide sequence ID" value="NZ_CP044016.1"/>
</dbReference>
<organism evidence="2 3">
    <name type="scientific">Rhizosphaericola mali</name>
    <dbReference type="NCBI Taxonomy" id="2545455"/>
    <lineage>
        <taxon>Bacteria</taxon>
        <taxon>Pseudomonadati</taxon>
        <taxon>Bacteroidota</taxon>
        <taxon>Chitinophagia</taxon>
        <taxon>Chitinophagales</taxon>
        <taxon>Chitinophagaceae</taxon>
        <taxon>Rhizosphaericola</taxon>
    </lineage>
</organism>
<accession>A0A5P2G0Q9</accession>
<name>A0A5P2G0Q9_9BACT</name>
<dbReference type="EMBL" id="CP044016">
    <property type="protein sequence ID" value="QES89394.1"/>
    <property type="molecule type" value="Genomic_DNA"/>
</dbReference>
<evidence type="ECO:0000259" key="1">
    <source>
        <dbReference type="PROSITE" id="PS51384"/>
    </source>
</evidence>
<sequence>MNLLKRKAVQFIEKSFLKSGKVIGMRHWDPPTICEIDLHLPLVDMSKWTEVQHIKVKVETFEYRDYTPVFWDAETHTCTLIIDISHPGKGSNWAQNLEIGNDFNYVGVGTAGHKPSFGEMMSFADTSSMAHMLALEYLTKDKGHLNGVVVLDNPEHVNQFSSYFKSNLQPTLRTEELTETWQSWLKNKTLLGQTIYIAGNIPAVVSLRKSIKSGYFNFNGNVKAEGFWK</sequence>
<dbReference type="GO" id="GO:0016491">
    <property type="term" value="F:oxidoreductase activity"/>
    <property type="evidence" value="ECO:0007669"/>
    <property type="project" value="InterPro"/>
</dbReference>
<dbReference type="SUPFAM" id="SSF63380">
    <property type="entry name" value="Riboflavin synthase domain-like"/>
    <property type="match status" value="1"/>
</dbReference>
<dbReference type="KEGG" id="arac:E0W69_012215"/>